<dbReference type="RefSeq" id="WP_055185652.1">
    <property type="nucleotide sequence ID" value="NZ_CYXN01000005.1"/>
</dbReference>
<proteinExistence type="predicted"/>
<sequence>MIPGDMLTEAQRRCIPDVSFELIPIRNLVSNQEYQRPLSENHIRKALEEFDVYQINPVKVSRRDGINYVFDGQHTIEIIASESGSRDTPVWCMIYDDLKYKEEAHIFADQQKHVKALSSFETFKAHIEADDPKQKMIEAIVQSYGLAITSTKAKNSISAVSTLERIYDKYGQAVLDTTLRLAIATWEGENNSLSGSILMGIARIVVAYGDSLKEDVFKDHVGRVSVKAIIRAAKERRPGALGYSEAMIIEYNKKSKFRLSLKTLYGGKQTSDEDEFGEE</sequence>
<dbReference type="AlphaFoldDB" id="A0A173SM87"/>
<dbReference type="InterPro" id="IPR046681">
    <property type="entry name" value="DUF6551"/>
</dbReference>
<name>A0A173SM87_9FIRM</name>
<dbReference type="EMBL" id="CYXN01000005">
    <property type="protein sequence ID" value="CUM90298.1"/>
    <property type="molecule type" value="Genomic_DNA"/>
</dbReference>
<dbReference type="Proteomes" id="UP000095649">
    <property type="component" value="Unassembled WGS sequence"/>
</dbReference>
<dbReference type="Pfam" id="PF20188">
    <property type="entry name" value="DUF6551"/>
    <property type="match status" value="1"/>
</dbReference>
<accession>A0A173SM87</accession>
<gene>
    <name evidence="1" type="ORF">ERS852582_01070</name>
</gene>
<reference evidence="1 2" key="1">
    <citation type="submission" date="2015-09" db="EMBL/GenBank/DDBJ databases">
        <authorList>
            <consortium name="Pathogen Informatics"/>
        </authorList>
    </citation>
    <scope>NUCLEOTIDE SEQUENCE [LARGE SCALE GENOMIC DNA]</scope>
    <source>
        <strain evidence="1 2">2789STDY5834970</strain>
    </source>
</reference>
<protein>
    <recommendedName>
        <fullName evidence="3">ParB/Sulfiredoxin domain-containing protein</fullName>
    </recommendedName>
</protein>
<evidence type="ECO:0000313" key="2">
    <source>
        <dbReference type="Proteomes" id="UP000095649"/>
    </source>
</evidence>
<organism evidence="1 2">
    <name type="scientific">Faecalibacterium prausnitzii</name>
    <dbReference type="NCBI Taxonomy" id="853"/>
    <lineage>
        <taxon>Bacteria</taxon>
        <taxon>Bacillati</taxon>
        <taxon>Bacillota</taxon>
        <taxon>Clostridia</taxon>
        <taxon>Eubacteriales</taxon>
        <taxon>Oscillospiraceae</taxon>
        <taxon>Faecalibacterium</taxon>
    </lineage>
</organism>
<evidence type="ECO:0008006" key="3">
    <source>
        <dbReference type="Google" id="ProtNLM"/>
    </source>
</evidence>
<dbReference type="OrthoDB" id="9771335at2"/>
<evidence type="ECO:0000313" key="1">
    <source>
        <dbReference type="EMBL" id="CUM90298.1"/>
    </source>
</evidence>